<protein>
    <recommendedName>
        <fullName evidence="2">DegT/DnrJ/EryC1/StrS aminotransferase family protein</fullName>
    </recommendedName>
</protein>
<dbReference type="Gene3D" id="3.90.1150.10">
    <property type="entry name" value="Aspartate Aminotransferase, domain 1"/>
    <property type="match status" value="1"/>
</dbReference>
<gene>
    <name evidence="1" type="ORF">METZ01_LOCUS105919</name>
</gene>
<proteinExistence type="predicted"/>
<dbReference type="EMBL" id="UINC01012109">
    <property type="protein sequence ID" value="SVA53065.1"/>
    <property type="molecule type" value="Genomic_DNA"/>
</dbReference>
<dbReference type="Gene3D" id="3.40.640.10">
    <property type="entry name" value="Type I PLP-dependent aspartate aminotransferase-like (Major domain)"/>
    <property type="match status" value="1"/>
</dbReference>
<evidence type="ECO:0008006" key="2">
    <source>
        <dbReference type="Google" id="ProtNLM"/>
    </source>
</evidence>
<dbReference type="AlphaFoldDB" id="A0A381WKM6"/>
<dbReference type="InterPro" id="IPR015421">
    <property type="entry name" value="PyrdxlP-dep_Trfase_major"/>
</dbReference>
<dbReference type="GO" id="GO:0030170">
    <property type="term" value="F:pyridoxal phosphate binding"/>
    <property type="evidence" value="ECO:0007669"/>
    <property type="project" value="TreeGrafter"/>
</dbReference>
<reference evidence="1" key="1">
    <citation type="submission" date="2018-05" db="EMBL/GenBank/DDBJ databases">
        <authorList>
            <person name="Lanie J.A."/>
            <person name="Ng W.-L."/>
            <person name="Kazmierczak K.M."/>
            <person name="Andrzejewski T.M."/>
            <person name="Davidsen T.M."/>
            <person name="Wayne K.J."/>
            <person name="Tettelin H."/>
            <person name="Glass J.I."/>
            <person name="Rusch D."/>
            <person name="Podicherti R."/>
            <person name="Tsui H.-C.T."/>
            <person name="Winkler M.E."/>
        </authorList>
    </citation>
    <scope>NUCLEOTIDE SEQUENCE</scope>
</reference>
<organism evidence="1">
    <name type="scientific">marine metagenome</name>
    <dbReference type="NCBI Taxonomy" id="408172"/>
    <lineage>
        <taxon>unclassified sequences</taxon>
        <taxon>metagenomes</taxon>
        <taxon>ecological metagenomes</taxon>
    </lineage>
</organism>
<dbReference type="InterPro" id="IPR015424">
    <property type="entry name" value="PyrdxlP-dep_Trfase"/>
</dbReference>
<evidence type="ECO:0000313" key="1">
    <source>
        <dbReference type="EMBL" id="SVA53065.1"/>
    </source>
</evidence>
<dbReference type="GO" id="GO:0008483">
    <property type="term" value="F:transaminase activity"/>
    <property type="evidence" value="ECO:0007669"/>
    <property type="project" value="TreeGrafter"/>
</dbReference>
<dbReference type="GO" id="GO:0000271">
    <property type="term" value="P:polysaccharide biosynthetic process"/>
    <property type="evidence" value="ECO:0007669"/>
    <property type="project" value="TreeGrafter"/>
</dbReference>
<dbReference type="Pfam" id="PF01041">
    <property type="entry name" value="DegT_DnrJ_EryC1"/>
    <property type="match status" value="1"/>
</dbReference>
<dbReference type="PIRSF" id="PIRSF000390">
    <property type="entry name" value="PLP_StrS"/>
    <property type="match status" value="1"/>
</dbReference>
<dbReference type="PANTHER" id="PTHR30244:SF34">
    <property type="entry name" value="DTDP-4-AMINO-4,6-DIDEOXYGALACTOSE TRANSAMINASE"/>
    <property type="match status" value="1"/>
</dbReference>
<dbReference type="InterPro" id="IPR015422">
    <property type="entry name" value="PyrdxlP-dep_Trfase_small"/>
</dbReference>
<dbReference type="PANTHER" id="PTHR30244">
    <property type="entry name" value="TRANSAMINASE"/>
    <property type="match status" value="1"/>
</dbReference>
<dbReference type="CDD" id="cd00616">
    <property type="entry name" value="AHBA_syn"/>
    <property type="match status" value="1"/>
</dbReference>
<accession>A0A381WKM6</accession>
<dbReference type="SUPFAM" id="SSF53383">
    <property type="entry name" value="PLP-dependent transferases"/>
    <property type="match status" value="1"/>
</dbReference>
<name>A0A381WKM6_9ZZZZ</name>
<sequence>MAGPWITDLERDIVDEMMRNGWDNYDYVKKFESEFSSWHEREFSLMTPCCTHAIHLLLLALGIKEGDEVIVPECTWTGSVAPVVYQRAIPIFADIDPENWCLDPISVRERITAKTKAIIVVDLYGNMPKMEELESISLEYGIPLIEDAAEALGSTYKGLRAGKFGVGGVHSFHRTKTMTTGEGGSLLIDDQDLYERAKFLRDHGRSSDIPYFTLEATPKYMPSNFQAALGYAQFQRIDKLVAKKRHFLHRYKENLSDIEDLQMNLENEDVYNGVWATSLVFGKAHKIYKNEAIKRLAEKGIPSRPFFYPLSSLPAYDHYRTGSREINPNSYDISERGITLASHYLLTDKEIDLICDGIKSIL</sequence>
<dbReference type="InterPro" id="IPR000653">
    <property type="entry name" value="DegT/StrS_aminotransferase"/>
</dbReference>